<keyword evidence="2" id="KW-1133">Transmembrane helix</keyword>
<feature type="compositionally biased region" description="Polar residues" evidence="1">
    <location>
        <begin position="555"/>
        <end position="590"/>
    </location>
</feature>
<accession>A0A1V8SQA0</accession>
<feature type="region of interest" description="Disordered" evidence="1">
    <location>
        <begin position="1"/>
        <end position="639"/>
    </location>
</feature>
<feature type="compositionally biased region" description="Polar residues" evidence="1">
    <location>
        <begin position="27"/>
        <end position="38"/>
    </location>
</feature>
<feature type="compositionally biased region" description="Polar residues" evidence="1">
    <location>
        <begin position="475"/>
        <end position="492"/>
    </location>
</feature>
<dbReference type="Proteomes" id="UP000192596">
    <property type="component" value="Unassembled WGS sequence"/>
</dbReference>
<evidence type="ECO:0000313" key="4">
    <source>
        <dbReference type="Proteomes" id="UP000192596"/>
    </source>
</evidence>
<dbReference type="PANTHER" id="PTHR28258:SF1">
    <property type="entry name" value="VACUOLAR SEGREGATION PROTEIN 7"/>
    <property type="match status" value="1"/>
</dbReference>
<dbReference type="STRING" id="1507870.A0A1V8SQA0"/>
<gene>
    <name evidence="3" type="ORF">B0A48_13451</name>
</gene>
<dbReference type="GO" id="GO:0000011">
    <property type="term" value="P:vacuole inheritance"/>
    <property type="evidence" value="ECO:0007669"/>
    <property type="project" value="TreeGrafter"/>
</dbReference>
<feature type="compositionally biased region" description="Low complexity" evidence="1">
    <location>
        <begin position="96"/>
        <end position="112"/>
    </location>
</feature>
<sequence length="918" mass="98331">MANNDPKFASVTGAMETAEPSGPSPSPAQTSNVSSATVNKPAGAPRIHSGTGSAIPAPSLRRQASNSLLPQALSPSGGASPRTSRNNSPIRKDSRPAQPSSGSFSSQPSAAAIQRALSASNVPQLPGSGAVTEAVSKLPGRGEARSVGPSGSGDTTPQWPVSPRLKSPPPSVGNSRRGSAVNAKKSEPSNLAAVATSATATPTISVQSATPTTAAVPSGNKQGAAEGGGKSDRDTLQAAPKMPSSRGPSGKSTLETVQENTADAIAEPAAAVQAAADLKPLTKIVDEERSTPKRQDTTEDGERSILSESEGGGGYKSDSKPSPRASIAQQMSSTNIQQRQKTAPSKNGFMPLTTTKSRQPDGVRNMTVETETVQSIPQSGLNAGDRSGAGRGEASGSIRLKPSNETIRPKKERKRGTQKARSITQGTASSKADIFEARVANAVDEANSSDSEETFVYESNPPEPQRRPTRHHSRTPSVTSAHSTADQRSGIRNFNDVLEERRVAGKRSMKFSNNPFNEHDSPTDRQDGTVRSHQPRHYGRWGRGGSHASMFDQDSPFTQASKLRNSATTSRNSKPGSPRSPQSVQHNRFTNAGPMLFGGSGKKDSSFDFDGEGADDERMPLVGSLRTPRSNRNGQRVYGSHSPSIDEYYNVRRRGRCGRLGSCFLSSMVFALVILSAIAFLVLSNRPMQEIEIRQIRNVLASEQELMLDLLVGAVNPNALEITITNLDLQVFAKARRSSNDSLIDDPTTTRHRRLRPTRLENTLPSHTPGHHDHGTDPMAPTESDTPPLLLGQVTRFSTPLIFEGSPIKRHEHLSLGELRLLKPGNHSGEARGSERWMEVLGSASGFELIIRGNVLYNLPISGREQKSEVSGRVGVRPDELDEGGNMRLIQPKKGKGWEGWRWGDVVEEQRGEEWEDE</sequence>
<dbReference type="AlphaFoldDB" id="A0A1V8SQA0"/>
<keyword evidence="2" id="KW-0472">Membrane</keyword>
<feature type="compositionally biased region" description="Polar residues" evidence="1">
    <location>
        <begin position="327"/>
        <end position="345"/>
    </location>
</feature>
<name>A0A1V8SQA0_9PEZI</name>
<feature type="region of interest" description="Disordered" evidence="1">
    <location>
        <begin position="870"/>
        <end position="889"/>
    </location>
</feature>
<organism evidence="3 4">
    <name type="scientific">Cryoendolithus antarcticus</name>
    <dbReference type="NCBI Taxonomy" id="1507870"/>
    <lineage>
        <taxon>Eukaryota</taxon>
        <taxon>Fungi</taxon>
        <taxon>Dikarya</taxon>
        <taxon>Ascomycota</taxon>
        <taxon>Pezizomycotina</taxon>
        <taxon>Dothideomycetes</taxon>
        <taxon>Dothideomycetidae</taxon>
        <taxon>Cladosporiales</taxon>
        <taxon>Cladosporiaceae</taxon>
        <taxon>Cryoendolithus</taxon>
    </lineage>
</organism>
<dbReference type="GO" id="GO:0010513">
    <property type="term" value="P:positive regulation of phosphatidylinositol biosynthetic process"/>
    <property type="evidence" value="ECO:0007669"/>
    <property type="project" value="TreeGrafter"/>
</dbReference>
<feature type="compositionally biased region" description="Basic and acidic residues" evidence="1">
    <location>
        <begin position="517"/>
        <end position="530"/>
    </location>
</feature>
<dbReference type="EMBL" id="NAJO01000032">
    <property type="protein sequence ID" value="OQO01208.1"/>
    <property type="molecule type" value="Genomic_DNA"/>
</dbReference>
<feature type="compositionally biased region" description="Low complexity" evidence="1">
    <location>
        <begin position="192"/>
        <end position="203"/>
    </location>
</feature>
<keyword evidence="4" id="KW-1185">Reference proteome</keyword>
<feature type="compositionally biased region" description="Polar residues" evidence="1">
    <location>
        <begin position="204"/>
        <end position="221"/>
    </location>
</feature>
<feature type="transmembrane region" description="Helical" evidence="2">
    <location>
        <begin position="664"/>
        <end position="684"/>
    </location>
</feature>
<dbReference type="GO" id="GO:0070772">
    <property type="term" value="C:PAS complex"/>
    <property type="evidence" value="ECO:0007669"/>
    <property type="project" value="TreeGrafter"/>
</dbReference>
<dbReference type="OrthoDB" id="1204at2759"/>
<feature type="compositionally biased region" description="Low complexity" evidence="1">
    <location>
        <begin position="262"/>
        <end position="276"/>
    </location>
</feature>
<feature type="compositionally biased region" description="Polar residues" evidence="1">
    <location>
        <begin position="367"/>
        <end position="381"/>
    </location>
</feature>
<feature type="region of interest" description="Disordered" evidence="1">
    <location>
        <begin position="740"/>
        <end position="783"/>
    </location>
</feature>
<dbReference type="InterPro" id="IPR024260">
    <property type="entry name" value="Vac7"/>
</dbReference>
<feature type="compositionally biased region" description="Polar residues" evidence="1">
    <location>
        <begin position="419"/>
        <end position="430"/>
    </location>
</feature>
<proteinExistence type="predicted"/>
<dbReference type="Pfam" id="PF12751">
    <property type="entry name" value="Vac7"/>
    <property type="match status" value="1"/>
</dbReference>
<protein>
    <submittedName>
        <fullName evidence="3">Uncharacterized protein</fullName>
    </submittedName>
</protein>
<dbReference type="InParanoid" id="A0A1V8SQA0"/>
<evidence type="ECO:0000256" key="1">
    <source>
        <dbReference type="SAM" id="MobiDB-lite"/>
    </source>
</evidence>
<reference evidence="4" key="1">
    <citation type="submission" date="2017-03" db="EMBL/GenBank/DDBJ databases">
        <title>Genomes of endolithic fungi from Antarctica.</title>
        <authorList>
            <person name="Coleine C."/>
            <person name="Masonjones S."/>
            <person name="Stajich J.E."/>
        </authorList>
    </citation>
    <scope>NUCLEOTIDE SEQUENCE [LARGE SCALE GENOMIC DNA]</scope>
    <source>
        <strain evidence="4">CCFEE 5527</strain>
    </source>
</reference>
<feature type="compositionally biased region" description="Basic and acidic residues" evidence="1">
    <location>
        <begin position="284"/>
        <end position="305"/>
    </location>
</feature>
<comment type="caution">
    <text evidence="3">The sequence shown here is derived from an EMBL/GenBank/DDBJ whole genome shotgun (WGS) entry which is preliminary data.</text>
</comment>
<dbReference type="PANTHER" id="PTHR28258">
    <property type="entry name" value="VACUOLAR SEGREGATION PROTEIN 7"/>
    <property type="match status" value="1"/>
</dbReference>
<evidence type="ECO:0000313" key="3">
    <source>
        <dbReference type="EMBL" id="OQO01208.1"/>
    </source>
</evidence>
<feature type="compositionally biased region" description="Polar residues" evidence="1">
    <location>
        <begin position="246"/>
        <end position="261"/>
    </location>
</feature>
<evidence type="ECO:0000256" key="2">
    <source>
        <dbReference type="SAM" id="Phobius"/>
    </source>
</evidence>
<keyword evidence="2" id="KW-0812">Transmembrane</keyword>
<dbReference type="GO" id="GO:0000329">
    <property type="term" value="C:fungal-type vacuole membrane"/>
    <property type="evidence" value="ECO:0007669"/>
    <property type="project" value="TreeGrafter"/>
</dbReference>
<dbReference type="GO" id="GO:1903778">
    <property type="term" value="P:protein localization to vacuolar membrane"/>
    <property type="evidence" value="ECO:0007669"/>
    <property type="project" value="TreeGrafter"/>
</dbReference>